<evidence type="ECO:0000313" key="6">
    <source>
        <dbReference type="Proteomes" id="UP000011555"/>
    </source>
</evidence>
<proteinExistence type="predicted"/>
<dbReference type="Pfam" id="PF00561">
    <property type="entry name" value="Abhydrolase_1"/>
    <property type="match status" value="1"/>
</dbReference>
<dbReference type="RefSeq" id="WP_007143181.1">
    <property type="nucleotide sequence ID" value="NZ_AOLZ01000072.1"/>
</dbReference>
<gene>
    <name evidence="5" type="ORF">C445_17449</name>
    <name evidence="4" type="ORF">CHINAEXTREME_08880</name>
</gene>
<dbReference type="Gene3D" id="3.40.50.1820">
    <property type="entry name" value="alpha/beta hydrolase"/>
    <property type="match status" value="1"/>
</dbReference>
<dbReference type="SUPFAM" id="SSF53474">
    <property type="entry name" value="alpha/beta-Hydrolases"/>
    <property type="match status" value="1"/>
</dbReference>
<dbReference type="Proteomes" id="UP000011555">
    <property type="component" value="Unassembled WGS sequence"/>
</dbReference>
<dbReference type="KEGG" id="hlc:CHINAEXTREME08880"/>
<dbReference type="PATRIC" id="fig|358396.7.peg.3525"/>
<organism evidence="5 6">
    <name type="scientific">Natronobacterium lacisalsi AJ5</name>
    <dbReference type="NCBI Taxonomy" id="358396"/>
    <lineage>
        <taxon>Archaea</taxon>
        <taxon>Methanobacteriati</taxon>
        <taxon>Methanobacteriota</taxon>
        <taxon>Stenosarchaea group</taxon>
        <taxon>Halobacteria</taxon>
        <taxon>Halobacteriales</taxon>
        <taxon>Natrialbaceae</taxon>
        <taxon>Natronobacterium</taxon>
    </lineage>
</organism>
<evidence type="ECO:0000259" key="3">
    <source>
        <dbReference type="Pfam" id="PF00561"/>
    </source>
</evidence>
<dbReference type="EMBL" id="AOLZ01000072">
    <property type="protein sequence ID" value="EMA29156.1"/>
    <property type="molecule type" value="Genomic_DNA"/>
</dbReference>
<sequence>MTRDDTLAGVQSRTIETDRLETHVLESGGASADGDGNGSEPRDAGDEPVVFLHGNVSSSRFFEDVLADLPNRYYAVAPDLRGYGDTETKPVDATNGLGDFEADLRALLPELDLEPPVTLVGWSNGGGVAMRYAIDNPEAVRRLVLVNPLSPYGFGGTKDLEGTPCFDDYAGSGGGIGNDEFVAGLADRDRGEEGEASPRKILRTYYVDPTHEFDEEREESYLTGMLDTATGEANYPGSAVQSDNWPGVAPGETGVNNAISPKYCDLSTITEIDPEEKPPVLWIRGDSDQIVSNESLFDLGTLGRMGQIPDWPGEDVFPPQPMVDQTRAVLEEYADAGGEFEEVVFDNTGHAPHVEVPTEFMSELEGKLE</sequence>
<dbReference type="GeneID" id="30921234"/>
<dbReference type="InterPro" id="IPR000073">
    <property type="entry name" value="AB_hydrolase_1"/>
</dbReference>
<feature type="compositionally biased region" description="Basic and acidic residues" evidence="2">
    <location>
        <begin position="15"/>
        <end position="24"/>
    </location>
</feature>
<dbReference type="eggNOG" id="arCOG01648">
    <property type="taxonomic scope" value="Archaea"/>
</dbReference>
<reference evidence="4 7" key="1">
    <citation type="journal article" date="2011" name="J. Bacteriol.">
        <title>Genome sequence of Halobiforma lacisalsi AJ5, an extremely halophilic archaeon which harbors a bop gene.</title>
        <authorList>
            <person name="Jiang X."/>
            <person name="Wang S."/>
            <person name="Cheng H."/>
            <person name="Huo Y."/>
            <person name="Zhang X."/>
            <person name="Zhu X."/>
            <person name="Han X."/>
            <person name="Ni P."/>
            <person name="Wu M."/>
        </authorList>
    </citation>
    <scope>NUCLEOTIDE SEQUENCE [LARGE SCALE GENOMIC DNA]</scope>
    <source>
        <strain evidence="4 7">AJ5</strain>
    </source>
</reference>
<dbReference type="InterPro" id="IPR029058">
    <property type="entry name" value="AB_hydrolase_fold"/>
</dbReference>
<evidence type="ECO:0000256" key="2">
    <source>
        <dbReference type="SAM" id="MobiDB-lite"/>
    </source>
</evidence>
<dbReference type="PANTHER" id="PTHR43798:SF31">
    <property type="entry name" value="AB HYDROLASE SUPERFAMILY PROTEIN YCLE"/>
    <property type="match status" value="1"/>
</dbReference>
<dbReference type="PRINTS" id="PR00412">
    <property type="entry name" value="EPOXHYDRLASE"/>
</dbReference>
<dbReference type="InterPro" id="IPR050266">
    <property type="entry name" value="AB_hydrolase_sf"/>
</dbReference>
<dbReference type="PANTHER" id="PTHR43798">
    <property type="entry name" value="MONOACYLGLYCEROL LIPASE"/>
    <property type="match status" value="1"/>
</dbReference>
<evidence type="ECO:0000313" key="4">
    <source>
        <dbReference type="EMBL" id="APW97887.1"/>
    </source>
</evidence>
<evidence type="ECO:0000313" key="5">
    <source>
        <dbReference type="EMBL" id="EMA29156.1"/>
    </source>
</evidence>
<reference evidence="5 6" key="2">
    <citation type="journal article" date="2014" name="PLoS Genet.">
        <title>Phylogenetically driven sequencing of extremely halophilic archaea reveals strategies for static and dynamic osmo-response.</title>
        <authorList>
            <person name="Becker E.A."/>
            <person name="Seitzer P.M."/>
            <person name="Tritt A."/>
            <person name="Larsen D."/>
            <person name="Krusor M."/>
            <person name="Yao A.I."/>
            <person name="Wu D."/>
            <person name="Madern D."/>
            <person name="Eisen J.A."/>
            <person name="Darling A.E."/>
            <person name="Facciotti M.T."/>
        </authorList>
    </citation>
    <scope>NUCLEOTIDE SEQUENCE [LARGE SCALE GENOMIC DNA]</scope>
    <source>
        <strain evidence="5 6">AJ5</strain>
    </source>
</reference>
<dbReference type="PRINTS" id="PR00111">
    <property type="entry name" value="ABHYDROLASE"/>
</dbReference>
<dbReference type="AlphaFoldDB" id="M0L6J0"/>
<keyword evidence="6" id="KW-1185">Reference proteome</keyword>
<dbReference type="Proteomes" id="UP000186547">
    <property type="component" value="Chromosome"/>
</dbReference>
<dbReference type="InterPro" id="IPR000639">
    <property type="entry name" value="Epox_hydrolase-like"/>
</dbReference>
<evidence type="ECO:0000313" key="7">
    <source>
        <dbReference type="Proteomes" id="UP000186547"/>
    </source>
</evidence>
<evidence type="ECO:0000256" key="1">
    <source>
        <dbReference type="ARBA" id="ARBA00022801"/>
    </source>
</evidence>
<feature type="domain" description="AB hydrolase-1" evidence="3">
    <location>
        <begin position="48"/>
        <end position="150"/>
    </location>
</feature>
<name>M0L6J0_NATLA</name>
<dbReference type="GO" id="GO:0016787">
    <property type="term" value="F:hydrolase activity"/>
    <property type="evidence" value="ECO:0007669"/>
    <property type="project" value="UniProtKB-KW"/>
</dbReference>
<reference evidence="4" key="3">
    <citation type="submission" date="2017-01" db="EMBL/GenBank/DDBJ databases">
        <authorList>
            <person name="Mah S.A."/>
            <person name="Swanson W.J."/>
            <person name="Moy G.W."/>
            <person name="Vacquier V.D."/>
        </authorList>
    </citation>
    <scope>NUCLEOTIDE SEQUENCE</scope>
    <source>
        <strain evidence="4">AJ5</strain>
    </source>
</reference>
<accession>M0L6J0</accession>
<dbReference type="EMBL" id="CP019285">
    <property type="protein sequence ID" value="APW97887.1"/>
    <property type="molecule type" value="Genomic_DNA"/>
</dbReference>
<dbReference type="GO" id="GO:0016020">
    <property type="term" value="C:membrane"/>
    <property type="evidence" value="ECO:0007669"/>
    <property type="project" value="TreeGrafter"/>
</dbReference>
<dbReference type="STRING" id="358396.CHINAEXTREME_08880"/>
<keyword evidence="1 5" id="KW-0378">Hydrolase</keyword>
<protein>
    <submittedName>
        <fullName evidence="4 5">Alpha/beta hydrolase</fullName>
    </submittedName>
</protein>
<feature type="region of interest" description="Disordered" evidence="2">
    <location>
        <begin position="1"/>
        <end position="47"/>
    </location>
</feature>